<dbReference type="Gene3D" id="3.20.20.210">
    <property type="match status" value="1"/>
</dbReference>
<dbReference type="InterPro" id="IPR038071">
    <property type="entry name" value="UROD/MetE-like_sf"/>
</dbReference>
<dbReference type="InterPro" id="IPR000257">
    <property type="entry name" value="Uroporphyrinogen_deCOase"/>
</dbReference>
<feature type="domain" description="Uroporphyrinogen decarboxylase (URO-D)" evidence="1">
    <location>
        <begin position="118"/>
        <end position="353"/>
    </location>
</feature>
<name>A0ABR7EGR7_9FIRM</name>
<evidence type="ECO:0000313" key="3">
    <source>
        <dbReference type="Proteomes" id="UP000606889"/>
    </source>
</evidence>
<comment type="caution">
    <text evidence="2">The sequence shown here is derived from an EMBL/GenBank/DDBJ whole genome shotgun (WGS) entry which is preliminary data.</text>
</comment>
<proteinExistence type="predicted"/>
<evidence type="ECO:0000259" key="1">
    <source>
        <dbReference type="Pfam" id="PF01208"/>
    </source>
</evidence>
<dbReference type="EMBL" id="JACOON010000004">
    <property type="protein sequence ID" value="MBC5648219.1"/>
    <property type="molecule type" value="Genomic_DNA"/>
</dbReference>
<organism evidence="2 3">
    <name type="scientific">Christensenella tenuis</name>
    <dbReference type="NCBI Taxonomy" id="2763033"/>
    <lineage>
        <taxon>Bacteria</taxon>
        <taxon>Bacillati</taxon>
        <taxon>Bacillota</taxon>
        <taxon>Clostridia</taxon>
        <taxon>Christensenellales</taxon>
        <taxon>Christensenellaceae</taxon>
        <taxon>Christensenella</taxon>
    </lineage>
</organism>
<dbReference type="Proteomes" id="UP000606889">
    <property type="component" value="Unassembled WGS sequence"/>
</dbReference>
<dbReference type="Pfam" id="PF01208">
    <property type="entry name" value="URO-D"/>
    <property type="match status" value="1"/>
</dbReference>
<dbReference type="RefSeq" id="WP_186857734.1">
    <property type="nucleotide sequence ID" value="NZ_JACOON010000004.1"/>
</dbReference>
<keyword evidence="3" id="KW-1185">Reference proteome</keyword>
<sequence length="398" mass="45629">MASREIEQMKEEYLALLSSGENKRRRSMWKDVARSGRDQFRPTPKNDGSWKDGCVPITADIQNPTWAKIIGFDIQEYYFNAEVYLENYLKIMIYRFKNFDDDTFLTADIPMWGTCALEGSLFGVGYYTFGDKDPWLDHTPVIRTMEDLKKAPQVDFFQSGIMPKLIETYERVRALAGEEFTVLFPEWIRSPFGIAVYIRGFEDLLVDMLVDEGFYHALMRYIVDARKDWFRGLEKYLGHAVLKANLYNDEVSCPTLSAELYRDKVFPYEQELCDFHGGLHYWHSCGDVGGLAPEIAKLSSLDLFNVGPWTSSLLAGRAFRGKTPLEICMNPQKDILEGTRESMTKRIEGILRDCREADASGIGMKISALNAYDSLDDALNNIKLWTKVAREATGYQPE</sequence>
<dbReference type="InterPro" id="IPR052024">
    <property type="entry name" value="Methanogen_methyltrans"/>
</dbReference>
<evidence type="ECO:0000313" key="2">
    <source>
        <dbReference type="EMBL" id="MBC5648219.1"/>
    </source>
</evidence>
<accession>A0ABR7EGR7</accession>
<dbReference type="PANTHER" id="PTHR47099">
    <property type="entry name" value="METHYLCOBAMIDE:COM METHYLTRANSFERASE MTBA"/>
    <property type="match status" value="1"/>
</dbReference>
<dbReference type="SUPFAM" id="SSF51726">
    <property type="entry name" value="UROD/MetE-like"/>
    <property type="match status" value="1"/>
</dbReference>
<dbReference type="PANTHER" id="PTHR47099:SF1">
    <property type="entry name" value="METHYLCOBAMIDE:COM METHYLTRANSFERASE MTBA"/>
    <property type="match status" value="1"/>
</dbReference>
<gene>
    <name evidence="2" type="ORF">H8S18_07705</name>
</gene>
<reference evidence="2 3" key="1">
    <citation type="submission" date="2020-08" db="EMBL/GenBank/DDBJ databases">
        <title>Genome public.</title>
        <authorList>
            <person name="Liu C."/>
            <person name="Sun Q."/>
        </authorList>
    </citation>
    <scope>NUCLEOTIDE SEQUENCE [LARGE SCALE GENOMIC DNA]</scope>
    <source>
        <strain evidence="2 3">NSJ-35</strain>
    </source>
</reference>
<protein>
    <recommendedName>
        <fullName evidence="1">Uroporphyrinogen decarboxylase (URO-D) domain-containing protein</fullName>
    </recommendedName>
</protein>